<sequence>MSPDALIFFATVGAQLFFTGLLIWIVARRVPKRVRLYRFVAPVPVPFFCGGMAVFAFLNWPGRQMLASSTETGILARMVIGYLVLWLVGVLWASMVARWTQR</sequence>
<feature type="transmembrane region" description="Helical" evidence="1">
    <location>
        <begin position="74"/>
        <end position="97"/>
    </location>
</feature>
<accession>A0A838LCD4</accession>
<evidence type="ECO:0000256" key="1">
    <source>
        <dbReference type="SAM" id="Phobius"/>
    </source>
</evidence>
<keyword evidence="1" id="KW-0812">Transmembrane</keyword>
<keyword evidence="3" id="KW-1185">Reference proteome</keyword>
<dbReference type="RefSeq" id="WP_160364169.1">
    <property type="nucleotide sequence ID" value="NZ_JACEIB010000027.1"/>
</dbReference>
<dbReference type="Proteomes" id="UP000570166">
    <property type="component" value="Unassembled WGS sequence"/>
</dbReference>
<comment type="caution">
    <text evidence="2">The sequence shown here is derived from an EMBL/GenBank/DDBJ whole genome shotgun (WGS) entry which is preliminary data.</text>
</comment>
<keyword evidence="1" id="KW-0472">Membrane</keyword>
<evidence type="ECO:0000313" key="3">
    <source>
        <dbReference type="Proteomes" id="UP000570166"/>
    </source>
</evidence>
<feature type="transmembrane region" description="Helical" evidence="1">
    <location>
        <begin position="39"/>
        <end position="62"/>
    </location>
</feature>
<dbReference type="AlphaFoldDB" id="A0A838LCD4"/>
<name>A0A838LCD4_9SPHN</name>
<organism evidence="2 3">
    <name type="scientific">Sphingomonas chungangi</name>
    <dbReference type="NCBI Taxonomy" id="2683589"/>
    <lineage>
        <taxon>Bacteria</taxon>
        <taxon>Pseudomonadati</taxon>
        <taxon>Pseudomonadota</taxon>
        <taxon>Alphaproteobacteria</taxon>
        <taxon>Sphingomonadales</taxon>
        <taxon>Sphingomonadaceae</taxon>
        <taxon>Sphingomonas</taxon>
    </lineage>
</organism>
<proteinExistence type="predicted"/>
<feature type="transmembrane region" description="Helical" evidence="1">
    <location>
        <begin position="6"/>
        <end position="27"/>
    </location>
</feature>
<keyword evidence="1" id="KW-1133">Transmembrane helix</keyword>
<protein>
    <submittedName>
        <fullName evidence="2">Uncharacterized protein</fullName>
    </submittedName>
</protein>
<dbReference type="EMBL" id="JACEIB010000027">
    <property type="protein sequence ID" value="MBA2936299.1"/>
    <property type="molecule type" value="Genomic_DNA"/>
</dbReference>
<reference evidence="2 3" key="1">
    <citation type="submission" date="2020-07" db="EMBL/GenBank/DDBJ databases">
        <authorList>
            <person name="Sun Q."/>
        </authorList>
    </citation>
    <scope>NUCLEOTIDE SEQUENCE [LARGE SCALE GENOMIC DNA]</scope>
    <source>
        <strain evidence="2 3">CGMCC 1.13654</strain>
    </source>
</reference>
<gene>
    <name evidence="2" type="ORF">HZF05_19630</name>
</gene>
<evidence type="ECO:0000313" key="2">
    <source>
        <dbReference type="EMBL" id="MBA2936299.1"/>
    </source>
</evidence>